<evidence type="ECO:0000256" key="4">
    <source>
        <dbReference type="ARBA" id="ARBA00023163"/>
    </source>
</evidence>
<dbReference type="FunFam" id="1.10.10.10:FF:000001">
    <property type="entry name" value="LysR family transcriptional regulator"/>
    <property type="match status" value="1"/>
</dbReference>
<sequence>MHFDLFDLQLFVHIADEASLTKGAENSCISLPAASRRVKQLESNIGTQLLHRGATGVTPTAAGQALLQHARRVLQQLEHLKCDLHDYAEGIKGNIRVQANTTSLAGHLPQALGEFLSLYPQARIDLRERASREVVAAVLDGEADIGFIAGEIDIGGLEVHPYGDDELVLVTSPGHRFAERERISFTETLDEQHICLHEGTALSHFLPRVAQAMGHDMSFYVQVGSFESACRLIEAGVGIGVVPRSSAERHARTMRLHILKFNDRWALRKAKMVVREYASLPRISQELVRHLVSQSPSASVLPGRPYRRLHV</sequence>
<dbReference type="Gene3D" id="1.10.10.10">
    <property type="entry name" value="Winged helix-like DNA-binding domain superfamily/Winged helix DNA-binding domain"/>
    <property type="match status" value="1"/>
</dbReference>
<keyword evidence="2" id="KW-0805">Transcription regulation</keyword>
<proteinExistence type="inferred from homology"/>
<name>A0A1H0C9D6_9PSED</name>
<dbReference type="Pfam" id="PF00126">
    <property type="entry name" value="HTH_1"/>
    <property type="match status" value="1"/>
</dbReference>
<keyword evidence="4" id="KW-0804">Transcription</keyword>
<evidence type="ECO:0000259" key="5">
    <source>
        <dbReference type="PROSITE" id="PS50931"/>
    </source>
</evidence>
<dbReference type="CDD" id="cd08421">
    <property type="entry name" value="PBP2_LTTR_like_1"/>
    <property type="match status" value="1"/>
</dbReference>
<evidence type="ECO:0000256" key="2">
    <source>
        <dbReference type="ARBA" id="ARBA00023015"/>
    </source>
</evidence>
<accession>A0A1H0C9D6</accession>
<dbReference type="STRING" id="198616.SAMN05216193_103355"/>
<dbReference type="InterPro" id="IPR036390">
    <property type="entry name" value="WH_DNA-bd_sf"/>
</dbReference>
<gene>
    <name evidence="6" type="ORF">SAMN05216193_103355</name>
</gene>
<dbReference type="InterPro" id="IPR005119">
    <property type="entry name" value="LysR_subst-bd"/>
</dbReference>
<dbReference type="Proteomes" id="UP000242957">
    <property type="component" value="Unassembled WGS sequence"/>
</dbReference>
<protein>
    <submittedName>
        <fullName evidence="6">DNA-binding transcriptional regulator, LysR family</fullName>
    </submittedName>
</protein>
<dbReference type="GO" id="GO:0005829">
    <property type="term" value="C:cytosol"/>
    <property type="evidence" value="ECO:0007669"/>
    <property type="project" value="TreeGrafter"/>
</dbReference>
<comment type="similarity">
    <text evidence="1">Belongs to the LysR transcriptional regulatory family.</text>
</comment>
<reference evidence="7" key="1">
    <citation type="submission" date="2016-10" db="EMBL/GenBank/DDBJ databases">
        <authorList>
            <person name="Varghese N."/>
            <person name="Submissions S."/>
        </authorList>
    </citation>
    <scope>NUCLEOTIDE SEQUENCE [LARGE SCALE GENOMIC DNA]</scope>
    <source>
        <strain evidence="7">JCM 21621</strain>
    </source>
</reference>
<dbReference type="SUPFAM" id="SSF46785">
    <property type="entry name" value="Winged helix' DNA-binding domain"/>
    <property type="match status" value="1"/>
</dbReference>
<evidence type="ECO:0000313" key="7">
    <source>
        <dbReference type="Proteomes" id="UP000242957"/>
    </source>
</evidence>
<evidence type="ECO:0000313" key="6">
    <source>
        <dbReference type="EMBL" id="SDN54443.1"/>
    </source>
</evidence>
<dbReference type="PANTHER" id="PTHR30419">
    <property type="entry name" value="HTH-TYPE TRANSCRIPTIONAL REGULATOR YBHD"/>
    <property type="match status" value="1"/>
</dbReference>
<dbReference type="PANTHER" id="PTHR30419:SF2">
    <property type="entry name" value="LYSR FAMILY TRANSCRIPTIONAL REGULATOR"/>
    <property type="match status" value="1"/>
</dbReference>
<dbReference type="Gene3D" id="3.40.190.290">
    <property type="match status" value="1"/>
</dbReference>
<dbReference type="SUPFAM" id="SSF53850">
    <property type="entry name" value="Periplasmic binding protein-like II"/>
    <property type="match status" value="1"/>
</dbReference>
<dbReference type="InterPro" id="IPR050950">
    <property type="entry name" value="HTH-type_LysR_regulators"/>
</dbReference>
<dbReference type="GO" id="GO:0003677">
    <property type="term" value="F:DNA binding"/>
    <property type="evidence" value="ECO:0007669"/>
    <property type="project" value="UniProtKB-KW"/>
</dbReference>
<dbReference type="InterPro" id="IPR036388">
    <property type="entry name" value="WH-like_DNA-bd_sf"/>
</dbReference>
<dbReference type="GO" id="GO:0003700">
    <property type="term" value="F:DNA-binding transcription factor activity"/>
    <property type="evidence" value="ECO:0007669"/>
    <property type="project" value="InterPro"/>
</dbReference>
<dbReference type="AlphaFoldDB" id="A0A1H0C9D6"/>
<dbReference type="PROSITE" id="PS50931">
    <property type="entry name" value="HTH_LYSR"/>
    <property type="match status" value="1"/>
</dbReference>
<evidence type="ECO:0000256" key="3">
    <source>
        <dbReference type="ARBA" id="ARBA00023125"/>
    </source>
</evidence>
<organism evidence="6 7">
    <name type="scientific">Pseudomonas jinjuensis</name>
    <dbReference type="NCBI Taxonomy" id="198616"/>
    <lineage>
        <taxon>Bacteria</taxon>
        <taxon>Pseudomonadati</taxon>
        <taxon>Pseudomonadota</taxon>
        <taxon>Gammaproteobacteria</taxon>
        <taxon>Pseudomonadales</taxon>
        <taxon>Pseudomonadaceae</taxon>
        <taxon>Pseudomonas</taxon>
    </lineage>
</organism>
<dbReference type="Pfam" id="PF03466">
    <property type="entry name" value="LysR_substrate"/>
    <property type="match status" value="1"/>
</dbReference>
<dbReference type="InterPro" id="IPR000847">
    <property type="entry name" value="LysR_HTH_N"/>
</dbReference>
<evidence type="ECO:0000256" key="1">
    <source>
        <dbReference type="ARBA" id="ARBA00009437"/>
    </source>
</evidence>
<dbReference type="EMBL" id="FNIJ01000003">
    <property type="protein sequence ID" value="SDN54443.1"/>
    <property type="molecule type" value="Genomic_DNA"/>
</dbReference>
<keyword evidence="3 6" id="KW-0238">DNA-binding</keyword>
<feature type="domain" description="HTH lysR-type" evidence="5">
    <location>
        <begin position="3"/>
        <end position="60"/>
    </location>
</feature>
<keyword evidence="7" id="KW-1185">Reference proteome</keyword>
<dbReference type="RefSeq" id="WP_217633577.1">
    <property type="nucleotide sequence ID" value="NZ_FNIJ01000003.1"/>
</dbReference>